<dbReference type="CDD" id="cd01472">
    <property type="entry name" value="vWA_collagen"/>
    <property type="match status" value="1"/>
</dbReference>
<keyword evidence="4 13" id="KW-0732">Signal</keyword>
<evidence type="ECO:0000256" key="6">
    <source>
        <dbReference type="ARBA" id="ARBA00022902"/>
    </source>
</evidence>
<dbReference type="InterPro" id="IPR002035">
    <property type="entry name" value="VWF_A"/>
</dbReference>
<dbReference type="SMART" id="SM00327">
    <property type="entry name" value="VWA"/>
    <property type="match status" value="2"/>
</dbReference>
<evidence type="ECO:0000313" key="16">
    <source>
        <dbReference type="Ensembl" id="ENSORLP00000015345.3"/>
    </source>
</evidence>
<organism evidence="16 17">
    <name type="scientific">Oryzias latipes</name>
    <name type="common">Japanese rice fish</name>
    <name type="synonym">Japanese killifish</name>
    <dbReference type="NCBI Taxonomy" id="8090"/>
    <lineage>
        <taxon>Eukaryota</taxon>
        <taxon>Metazoa</taxon>
        <taxon>Chordata</taxon>
        <taxon>Craniata</taxon>
        <taxon>Vertebrata</taxon>
        <taxon>Euteleostomi</taxon>
        <taxon>Actinopterygii</taxon>
        <taxon>Neopterygii</taxon>
        <taxon>Teleostei</taxon>
        <taxon>Neoteleostei</taxon>
        <taxon>Acanthomorphata</taxon>
        <taxon>Ovalentaria</taxon>
        <taxon>Atherinomorphae</taxon>
        <taxon>Beloniformes</taxon>
        <taxon>Adrianichthyidae</taxon>
        <taxon>Oryziinae</taxon>
        <taxon>Oryzias</taxon>
    </lineage>
</organism>
<comment type="subcellular location">
    <subcellularLocation>
        <location evidence="1">Secreted</location>
        <location evidence="1">Extracellular space</location>
        <location evidence="1">Extracellular matrix</location>
    </subcellularLocation>
</comment>
<dbReference type="PROSITE" id="PS50234">
    <property type="entry name" value="VWFA"/>
    <property type="match status" value="2"/>
</dbReference>
<protein>
    <recommendedName>
        <fullName evidence="11">Vitrin</fullName>
    </recommendedName>
</protein>
<dbReference type="SMART" id="SM00603">
    <property type="entry name" value="LCCL"/>
    <property type="match status" value="1"/>
</dbReference>
<evidence type="ECO:0000259" key="15">
    <source>
        <dbReference type="PROSITE" id="PS50820"/>
    </source>
</evidence>
<evidence type="ECO:0000256" key="9">
    <source>
        <dbReference type="ARBA" id="ARBA00060310"/>
    </source>
</evidence>
<dbReference type="SUPFAM" id="SSF69848">
    <property type="entry name" value="LCCL domain"/>
    <property type="match status" value="1"/>
</dbReference>
<evidence type="ECO:0000256" key="3">
    <source>
        <dbReference type="ARBA" id="ARBA00022530"/>
    </source>
</evidence>
<gene>
    <name evidence="16" type="primary">VIT</name>
    <name evidence="16" type="synonym">vit</name>
</gene>
<reference evidence="16 17" key="1">
    <citation type="journal article" date="2007" name="Nature">
        <title>The medaka draft genome and insights into vertebrate genome evolution.</title>
        <authorList>
            <person name="Kasahara M."/>
            <person name="Naruse K."/>
            <person name="Sasaki S."/>
            <person name="Nakatani Y."/>
            <person name="Qu W."/>
            <person name="Ahsan B."/>
            <person name="Yamada T."/>
            <person name="Nagayasu Y."/>
            <person name="Doi K."/>
            <person name="Kasai Y."/>
            <person name="Jindo T."/>
            <person name="Kobayashi D."/>
            <person name="Shimada A."/>
            <person name="Toyoda A."/>
            <person name="Kuroki Y."/>
            <person name="Fujiyama A."/>
            <person name="Sasaki T."/>
            <person name="Shimizu A."/>
            <person name="Asakawa S."/>
            <person name="Shimizu N."/>
            <person name="Hashimoto S."/>
            <person name="Yang J."/>
            <person name="Lee Y."/>
            <person name="Matsushima K."/>
            <person name="Sugano S."/>
            <person name="Sakaizumi M."/>
            <person name="Narita T."/>
            <person name="Ohishi K."/>
            <person name="Haga S."/>
            <person name="Ohta F."/>
            <person name="Nomoto H."/>
            <person name="Nogata K."/>
            <person name="Morishita T."/>
            <person name="Endo T."/>
            <person name="Shin-I T."/>
            <person name="Takeda H."/>
            <person name="Morishita S."/>
            <person name="Kohara Y."/>
        </authorList>
    </citation>
    <scope>NUCLEOTIDE SEQUENCE [LARGE SCALE GENOMIC DNA]</scope>
    <source>
        <strain evidence="16 17">Hd-rR</strain>
    </source>
</reference>
<evidence type="ECO:0000256" key="7">
    <source>
        <dbReference type="ARBA" id="ARBA00023157"/>
    </source>
</evidence>
<evidence type="ECO:0000256" key="13">
    <source>
        <dbReference type="SAM" id="SignalP"/>
    </source>
</evidence>
<dbReference type="PROSITE" id="PS51257">
    <property type="entry name" value="PROKAR_LIPOPROTEIN"/>
    <property type="match status" value="1"/>
</dbReference>
<dbReference type="Pfam" id="PF03815">
    <property type="entry name" value="LCCL"/>
    <property type="match status" value="1"/>
</dbReference>
<evidence type="ECO:0000256" key="8">
    <source>
        <dbReference type="ARBA" id="ARBA00023180"/>
    </source>
</evidence>
<evidence type="ECO:0000313" key="17">
    <source>
        <dbReference type="Proteomes" id="UP000001038"/>
    </source>
</evidence>
<feature type="domain" description="LCCL" evidence="15">
    <location>
        <begin position="34"/>
        <end position="127"/>
    </location>
</feature>
<comment type="function">
    <text evidence="9">Promotes matrix assembly and cell adhesiveness. Plays a role in spinal cord formation by regulating the proliferation and differentiation of neural stem cells.</text>
</comment>
<evidence type="ECO:0000259" key="14">
    <source>
        <dbReference type="PROSITE" id="PS50234"/>
    </source>
</evidence>
<dbReference type="AlphaFoldDB" id="H2M9Z9"/>
<reference evidence="16" key="3">
    <citation type="submission" date="2025-09" db="UniProtKB">
        <authorList>
            <consortium name="Ensembl"/>
        </authorList>
    </citation>
    <scope>IDENTIFICATION</scope>
    <source>
        <strain evidence="16">Hd-rR</strain>
    </source>
</reference>
<dbReference type="SUPFAM" id="SSF53300">
    <property type="entry name" value="vWA-like"/>
    <property type="match status" value="2"/>
</dbReference>
<dbReference type="PANTHER" id="PTHR24020">
    <property type="entry name" value="COLLAGEN ALPHA"/>
    <property type="match status" value="1"/>
</dbReference>
<reference evidence="16" key="2">
    <citation type="submission" date="2025-08" db="UniProtKB">
        <authorList>
            <consortium name="Ensembl"/>
        </authorList>
    </citation>
    <scope>IDENTIFICATION</scope>
    <source>
        <strain evidence="16">Hd-rR</strain>
    </source>
</reference>
<dbReference type="HOGENOM" id="CLU_019512_0_0_1"/>
<dbReference type="FunFam" id="3.40.50.410:FF:000009">
    <property type="entry name" value="Putative vitrin"/>
    <property type="match status" value="1"/>
</dbReference>
<evidence type="ECO:0000256" key="12">
    <source>
        <dbReference type="SAM" id="MobiDB-lite"/>
    </source>
</evidence>
<dbReference type="Gene3D" id="3.40.50.410">
    <property type="entry name" value="von Willebrand factor, type A domain"/>
    <property type="match status" value="2"/>
</dbReference>
<dbReference type="PRINTS" id="PR00453">
    <property type="entry name" value="VWFADOMAIN"/>
</dbReference>
<feature type="compositionally biased region" description="Low complexity" evidence="12">
    <location>
        <begin position="166"/>
        <end position="198"/>
    </location>
</feature>
<feature type="domain" description="VWFA" evidence="14">
    <location>
        <begin position="302"/>
        <end position="487"/>
    </location>
</feature>
<keyword evidence="7" id="KW-1015">Disulfide bond</keyword>
<evidence type="ECO:0000256" key="4">
    <source>
        <dbReference type="ARBA" id="ARBA00022729"/>
    </source>
</evidence>
<dbReference type="Bgee" id="ENSORLG00000012264">
    <property type="expression patterns" value="Expressed in pharyngeal gill and 12 other cell types or tissues"/>
</dbReference>
<accession>H2M9Z9</accession>
<keyword evidence="8" id="KW-0325">Glycoprotein</keyword>
<dbReference type="FunFam" id="3.40.50.410:FF:000025">
    <property type="entry name" value="Vitrin"/>
    <property type="match status" value="1"/>
</dbReference>
<dbReference type="Ensembl" id="ENSORLT00000015346.3">
    <property type="protein sequence ID" value="ENSORLP00000015345.3"/>
    <property type="gene ID" value="ENSORLG00000012264.3"/>
</dbReference>
<keyword evidence="3" id="KW-0272">Extracellular matrix</keyword>
<keyword evidence="5" id="KW-0677">Repeat</keyword>
<dbReference type="PANTHER" id="PTHR24020:SF23">
    <property type="entry name" value="VITRIN"/>
    <property type="match status" value="1"/>
</dbReference>
<name>H2M9Z9_ORYLA</name>
<dbReference type="GO" id="GO:0007399">
    <property type="term" value="P:nervous system development"/>
    <property type="evidence" value="ECO:0007669"/>
    <property type="project" value="UniProtKB-KW"/>
</dbReference>
<dbReference type="eggNOG" id="KOG1216">
    <property type="taxonomic scope" value="Eukaryota"/>
</dbReference>
<dbReference type="GeneTree" id="ENSGT00940000159330"/>
<dbReference type="Proteomes" id="UP000001038">
    <property type="component" value="Chromosome 15"/>
</dbReference>
<dbReference type="InterPro" id="IPR036609">
    <property type="entry name" value="LCCL_sf"/>
</dbReference>
<keyword evidence="6" id="KW-0524">Neurogenesis</keyword>
<evidence type="ECO:0000256" key="1">
    <source>
        <dbReference type="ARBA" id="ARBA00004498"/>
    </source>
</evidence>
<dbReference type="PROSITE" id="PS50820">
    <property type="entry name" value="LCCL"/>
    <property type="match status" value="1"/>
</dbReference>
<keyword evidence="2" id="KW-0964">Secreted</keyword>
<feature type="domain" description="VWFA" evidence="14">
    <location>
        <begin position="504"/>
        <end position="673"/>
    </location>
</feature>
<proteinExistence type="predicted"/>
<dbReference type="FunFam" id="2.170.130.20:FF:000001">
    <property type="entry name" value="Cysteine-rich secretory protein LCCL domain-containing 1"/>
    <property type="match status" value="1"/>
</dbReference>
<feature type="region of interest" description="Disordered" evidence="12">
    <location>
        <begin position="166"/>
        <end position="217"/>
    </location>
</feature>
<feature type="signal peptide" evidence="13">
    <location>
        <begin position="1"/>
        <end position="21"/>
    </location>
</feature>
<evidence type="ECO:0000256" key="11">
    <source>
        <dbReference type="ARBA" id="ARBA00073850"/>
    </source>
</evidence>
<dbReference type="InterPro" id="IPR050525">
    <property type="entry name" value="ECM_Assembly_Org"/>
</dbReference>
<dbReference type="Gene3D" id="2.170.130.20">
    <property type="entry name" value="LCCL-like domain"/>
    <property type="match status" value="1"/>
</dbReference>
<dbReference type="Pfam" id="PF00092">
    <property type="entry name" value="VWA"/>
    <property type="match status" value="2"/>
</dbReference>
<evidence type="ECO:0000256" key="10">
    <source>
        <dbReference type="ARBA" id="ARBA00063385"/>
    </source>
</evidence>
<evidence type="ECO:0000256" key="5">
    <source>
        <dbReference type="ARBA" id="ARBA00022737"/>
    </source>
</evidence>
<sequence>MSRLPVTVIVFALLAFCACRAKPNGSKSKKPKQVVPDVECDVRAGKINLQEFIVKCPARCKETRQKVYGTGMFASISSICNAAIHSGVITNSGGKVIVKKMAGQDAYKGSNSNGVRSLSLPKWRESFVVSVGKPKKGVVYPSTLDYVPSRPTYVKTGQKEVTTVMPTTTTAESTTTTPAPTTTTTTTPAPTTTTTTTTPPSPPTTKARAAAHKIRDTARDRRPDFSEYERWFYSLPYGPYAPRSTDVDGKMPLDTAHTKVEAADAWKPEANLYDAGFSIREREPVPRAPEVVSQGDPNCKVDLAFLMDGSWSIGKRRFKIQKDFLAEVAQVINVGVAGPMMGIIQYGDEPVTEISLRTYSSSREVKAAVEKIVQKGGLSHVGRALSYINKQYFSDANGNRGGAPNVAVVLVDGWPTDKVEEASRLARESGINIFFVTIEGPDESERQNLVEDNFVDKAVCRTNNFFSLPVNSWFALRKAVQPLVKRVCDTDRLVCSKTCLNANDIAFVIDGSSSVGTGNFRTVLEFVANVTREFEISDTDTRVGAVQYTYEQRLEFAFGQYNHKAELLNAIKRINYWSGGTSTGAAITYAAEKLFSKSKPNKRKIMIVITDGRSYDDVRAPALAVHRQGVIAYSIGIAWAAQDELEYIATDPDKEHSFFVDEFDNLYKFVPKIIHNICQEFNSQPRN</sequence>
<dbReference type="InterPro" id="IPR036465">
    <property type="entry name" value="vWFA_dom_sf"/>
</dbReference>
<dbReference type="InterPro" id="IPR004043">
    <property type="entry name" value="LCCL"/>
</dbReference>
<comment type="subunit">
    <text evidence="10">Binds dermatan sulfate and chondroitin sulfate.</text>
</comment>
<keyword evidence="17" id="KW-1185">Reference proteome</keyword>
<feature type="chain" id="PRO_5017448504" description="Vitrin" evidence="13">
    <location>
        <begin position="22"/>
        <end position="687"/>
    </location>
</feature>
<evidence type="ECO:0000256" key="2">
    <source>
        <dbReference type="ARBA" id="ARBA00022525"/>
    </source>
</evidence>